<comment type="caution">
    <text evidence="1">The sequence shown here is derived from an EMBL/GenBank/DDBJ whole genome shotgun (WGS) entry which is preliminary data.</text>
</comment>
<dbReference type="Proteomes" id="UP001305779">
    <property type="component" value="Unassembled WGS sequence"/>
</dbReference>
<evidence type="ECO:0000313" key="2">
    <source>
        <dbReference type="Proteomes" id="UP001305779"/>
    </source>
</evidence>
<reference evidence="1 2" key="1">
    <citation type="journal article" date="2023" name="G3 (Bethesda)">
        <title>A chromosome-level genome assembly of Zasmidium syzygii isolated from banana leaves.</title>
        <authorList>
            <person name="van Westerhoven A.C."/>
            <person name="Mehrabi R."/>
            <person name="Talebi R."/>
            <person name="Steentjes M.B.F."/>
            <person name="Corcolon B."/>
            <person name="Chong P.A."/>
            <person name="Kema G.H.J."/>
            <person name="Seidl M.F."/>
        </authorList>
    </citation>
    <scope>NUCLEOTIDE SEQUENCE [LARGE SCALE GENOMIC DNA]</scope>
    <source>
        <strain evidence="1 2">P124</strain>
    </source>
</reference>
<dbReference type="EMBL" id="JAXOVC010000012">
    <property type="protein sequence ID" value="KAK4495214.1"/>
    <property type="molecule type" value="Genomic_DNA"/>
</dbReference>
<name>A0ABR0E1D0_ZASCE</name>
<organism evidence="1 2">
    <name type="scientific">Zasmidium cellare</name>
    <name type="common">Wine cellar mold</name>
    <name type="synonym">Racodium cellare</name>
    <dbReference type="NCBI Taxonomy" id="395010"/>
    <lineage>
        <taxon>Eukaryota</taxon>
        <taxon>Fungi</taxon>
        <taxon>Dikarya</taxon>
        <taxon>Ascomycota</taxon>
        <taxon>Pezizomycotina</taxon>
        <taxon>Dothideomycetes</taxon>
        <taxon>Dothideomycetidae</taxon>
        <taxon>Mycosphaerellales</taxon>
        <taxon>Mycosphaerellaceae</taxon>
        <taxon>Zasmidium</taxon>
    </lineage>
</organism>
<accession>A0ABR0E1D0</accession>
<proteinExistence type="predicted"/>
<keyword evidence="2" id="KW-1185">Reference proteome</keyword>
<sequence>MSQKAEIVGASPPYGPAMSPAIFAEKWFAKFEDLLATKFFHDDKFDMVWLENNSEAAFQHLLHFRAQAVELGLREQDYPEHQPPAFRDVRTPRARAARYCHTNPFFTASALMDMVHPILCRLRELKHGNRICGRSWQQMPLRMRQHFNELLLQVDDAKRAGLWPVSEEQEKLMMEEFRSREELRAATLGLKVR</sequence>
<gene>
    <name evidence="1" type="ORF">PRZ48_013543</name>
</gene>
<protein>
    <submittedName>
        <fullName evidence="1">Uncharacterized protein</fullName>
    </submittedName>
</protein>
<evidence type="ECO:0000313" key="1">
    <source>
        <dbReference type="EMBL" id="KAK4495214.1"/>
    </source>
</evidence>